<proteinExistence type="predicted"/>
<dbReference type="Pfam" id="PF00891">
    <property type="entry name" value="Methyltransf_2"/>
    <property type="match status" value="1"/>
</dbReference>
<dbReference type="Proteomes" id="UP000663760">
    <property type="component" value="Chromosome 2"/>
</dbReference>
<dbReference type="InterPro" id="IPR036388">
    <property type="entry name" value="WH-like_DNA-bd_sf"/>
</dbReference>
<dbReference type="GO" id="GO:0032259">
    <property type="term" value="P:methylation"/>
    <property type="evidence" value="ECO:0007669"/>
    <property type="project" value="UniProtKB-KW"/>
</dbReference>
<feature type="domain" description="O-methyltransferase dimerisation" evidence="6">
    <location>
        <begin position="23"/>
        <end position="114"/>
    </location>
</feature>
<evidence type="ECO:0000313" key="8">
    <source>
        <dbReference type="Proteomes" id="UP000663760"/>
    </source>
</evidence>
<dbReference type="InterPro" id="IPR036390">
    <property type="entry name" value="WH_DNA-bd_sf"/>
</dbReference>
<dbReference type="Gene3D" id="3.40.50.150">
    <property type="entry name" value="Vaccinia Virus protein VP39"/>
    <property type="match status" value="1"/>
</dbReference>
<feature type="domain" description="O-methyltransferase C-terminal" evidence="5">
    <location>
        <begin position="139"/>
        <end position="344"/>
    </location>
</feature>
<dbReference type="SUPFAM" id="SSF53335">
    <property type="entry name" value="S-adenosyl-L-methionine-dependent methyltransferases"/>
    <property type="match status" value="1"/>
</dbReference>
<organism evidence="7 8">
    <name type="scientific">Spirodela intermedia</name>
    <name type="common">Intermediate duckweed</name>
    <dbReference type="NCBI Taxonomy" id="51605"/>
    <lineage>
        <taxon>Eukaryota</taxon>
        <taxon>Viridiplantae</taxon>
        <taxon>Streptophyta</taxon>
        <taxon>Embryophyta</taxon>
        <taxon>Tracheophyta</taxon>
        <taxon>Spermatophyta</taxon>
        <taxon>Magnoliopsida</taxon>
        <taxon>Liliopsida</taxon>
        <taxon>Araceae</taxon>
        <taxon>Lemnoideae</taxon>
        <taxon>Spirodela</taxon>
    </lineage>
</organism>
<keyword evidence="2" id="KW-0808">Transferase</keyword>
<dbReference type="PIRSF" id="PIRSF005739">
    <property type="entry name" value="O-mtase"/>
    <property type="match status" value="1"/>
</dbReference>
<dbReference type="FunFam" id="1.10.10.10:FF:000357">
    <property type="entry name" value="Caffeic acid 3-O-methyltransferase"/>
    <property type="match status" value="1"/>
</dbReference>
<gene>
    <name evidence="7" type="ORF">SI8410_02002831</name>
</gene>
<dbReference type="InterPro" id="IPR012967">
    <property type="entry name" value="COMT_dimerisation"/>
</dbReference>
<dbReference type="EMBL" id="LR746265">
    <property type="protein sequence ID" value="CAA7391548.1"/>
    <property type="molecule type" value="Genomic_DNA"/>
</dbReference>
<evidence type="ECO:0000256" key="4">
    <source>
        <dbReference type="PIRSR" id="PIRSR005739-1"/>
    </source>
</evidence>
<evidence type="ECO:0000313" key="7">
    <source>
        <dbReference type="EMBL" id="CAA7391548.1"/>
    </source>
</evidence>
<protein>
    <submittedName>
        <fullName evidence="7">Uncharacterized protein</fullName>
    </submittedName>
</protein>
<keyword evidence="1" id="KW-0489">Methyltransferase</keyword>
<feature type="active site" description="Proton acceptor" evidence="4">
    <location>
        <position position="268"/>
    </location>
</feature>
<evidence type="ECO:0000256" key="1">
    <source>
        <dbReference type="ARBA" id="ARBA00022603"/>
    </source>
</evidence>
<dbReference type="OrthoDB" id="728759at2759"/>
<dbReference type="SUPFAM" id="SSF46785">
    <property type="entry name" value="Winged helix' DNA-binding domain"/>
    <property type="match status" value="1"/>
</dbReference>
<dbReference type="FunFam" id="3.40.50.150:FF:000061">
    <property type="entry name" value="Caffeic acid O-methyltransferase"/>
    <property type="match status" value="1"/>
</dbReference>
<keyword evidence="3" id="KW-0949">S-adenosyl-L-methionine</keyword>
<dbReference type="GO" id="GO:0046983">
    <property type="term" value="F:protein dimerization activity"/>
    <property type="evidence" value="ECO:0007669"/>
    <property type="project" value="InterPro"/>
</dbReference>
<evidence type="ECO:0000256" key="2">
    <source>
        <dbReference type="ARBA" id="ARBA00022679"/>
    </source>
</evidence>
<dbReference type="Pfam" id="PF08100">
    <property type="entry name" value="Dimerisation"/>
    <property type="match status" value="1"/>
</dbReference>
<evidence type="ECO:0000259" key="5">
    <source>
        <dbReference type="Pfam" id="PF00891"/>
    </source>
</evidence>
<sequence>MKSAPNEPRTTLQEEQETFNYAMQLATASVFPMTLKAAIELNLLEIISRAGSGAQLFPEEIVAKLPTENPEAAVMVDRILRLLASYAILTCCVIDGEGGKVRRRYGLAPVSKFIAPNEDDVSMSSLLLFHKTKFFMESWNYLKDSVLQGGIPFNKAYGMTIFEYLGTQPNFDEMFNAGMLGHSTITMKKMLETYRGFDRLGVLVDVGGGIGATLNMIISKHPSIKGINFDLPHVIADAPSFPGVEHVGGDMFESVPSGDAILMKWILHNWSDEHSLKVLKNCWKALPEQGKVIVMEGILPEAPETTREAQGLFHMDLLMLAVTTSGKERTEKDFESLAKGAGFSGFAKVSTAFGVWIMEFTK</sequence>
<dbReference type="AlphaFoldDB" id="A0A7I8K371"/>
<dbReference type="InterPro" id="IPR001077">
    <property type="entry name" value="COMT_C"/>
</dbReference>
<dbReference type="GO" id="GO:0008171">
    <property type="term" value="F:O-methyltransferase activity"/>
    <property type="evidence" value="ECO:0007669"/>
    <property type="project" value="InterPro"/>
</dbReference>
<evidence type="ECO:0000259" key="6">
    <source>
        <dbReference type="Pfam" id="PF08100"/>
    </source>
</evidence>
<accession>A0A7I8K371</accession>
<dbReference type="Gene3D" id="1.10.10.10">
    <property type="entry name" value="Winged helix-like DNA-binding domain superfamily/Winged helix DNA-binding domain"/>
    <property type="match status" value="1"/>
</dbReference>
<dbReference type="PROSITE" id="PS51683">
    <property type="entry name" value="SAM_OMT_II"/>
    <property type="match status" value="1"/>
</dbReference>
<keyword evidence="8" id="KW-1185">Reference proteome</keyword>
<name>A0A7I8K371_SPIIN</name>
<reference evidence="7" key="1">
    <citation type="submission" date="2020-02" db="EMBL/GenBank/DDBJ databases">
        <authorList>
            <person name="Scholz U."/>
            <person name="Mascher M."/>
            <person name="Fiebig A."/>
        </authorList>
    </citation>
    <scope>NUCLEOTIDE SEQUENCE</scope>
</reference>
<dbReference type="InterPro" id="IPR016461">
    <property type="entry name" value="COMT-like"/>
</dbReference>
<dbReference type="PANTHER" id="PTHR11746">
    <property type="entry name" value="O-METHYLTRANSFERASE"/>
    <property type="match status" value="1"/>
</dbReference>
<dbReference type="InterPro" id="IPR029063">
    <property type="entry name" value="SAM-dependent_MTases_sf"/>
</dbReference>
<evidence type="ECO:0000256" key="3">
    <source>
        <dbReference type="ARBA" id="ARBA00022691"/>
    </source>
</evidence>